<protein>
    <recommendedName>
        <fullName evidence="7">WD repeat-containing protein 44</fullName>
    </recommendedName>
</protein>
<reference evidence="5 6" key="1">
    <citation type="journal article" date="2020" name="Nat. Food">
        <title>A phased Vanilla planifolia genome enables genetic improvement of flavour and production.</title>
        <authorList>
            <person name="Hasing T."/>
            <person name="Tang H."/>
            <person name="Brym M."/>
            <person name="Khazi F."/>
            <person name="Huang T."/>
            <person name="Chambers A.H."/>
        </authorList>
    </citation>
    <scope>NUCLEOTIDE SEQUENCE [LARGE SCALE GENOMIC DNA]</scope>
    <source>
        <tissue evidence="5">Leaf</tissue>
    </source>
</reference>
<evidence type="ECO:0000256" key="3">
    <source>
        <dbReference type="PROSITE-ProRule" id="PRU00221"/>
    </source>
</evidence>
<dbReference type="InterPro" id="IPR040324">
    <property type="entry name" value="WDR44/Dgr2"/>
</dbReference>
<feature type="region of interest" description="Disordered" evidence="4">
    <location>
        <begin position="157"/>
        <end position="204"/>
    </location>
</feature>
<dbReference type="PANTHER" id="PTHR14221:SF67">
    <property type="entry name" value="WD REPEAT-CONTAINING PROTEIN 44-LIKE"/>
    <property type="match status" value="1"/>
</dbReference>
<name>A0A835RGU1_VANPL</name>
<feature type="region of interest" description="Disordered" evidence="4">
    <location>
        <begin position="224"/>
        <end position="250"/>
    </location>
</feature>
<feature type="compositionally biased region" description="Low complexity" evidence="4">
    <location>
        <begin position="867"/>
        <end position="898"/>
    </location>
</feature>
<dbReference type="OrthoDB" id="531008at2759"/>
<accession>A0A835RGU1</accession>
<dbReference type="PRINTS" id="PR00320">
    <property type="entry name" value="GPROTEINBRPT"/>
</dbReference>
<evidence type="ECO:0000256" key="4">
    <source>
        <dbReference type="SAM" id="MobiDB-lite"/>
    </source>
</evidence>
<feature type="repeat" description="WD" evidence="3">
    <location>
        <begin position="450"/>
        <end position="483"/>
    </location>
</feature>
<feature type="region of interest" description="Disordered" evidence="4">
    <location>
        <begin position="825"/>
        <end position="899"/>
    </location>
</feature>
<gene>
    <name evidence="5" type="ORF">HPP92_005448</name>
</gene>
<feature type="repeat" description="WD" evidence="3">
    <location>
        <begin position="567"/>
        <end position="607"/>
    </location>
</feature>
<organism evidence="5 6">
    <name type="scientific">Vanilla planifolia</name>
    <name type="common">Vanilla</name>
    <dbReference type="NCBI Taxonomy" id="51239"/>
    <lineage>
        <taxon>Eukaryota</taxon>
        <taxon>Viridiplantae</taxon>
        <taxon>Streptophyta</taxon>
        <taxon>Embryophyta</taxon>
        <taxon>Tracheophyta</taxon>
        <taxon>Spermatophyta</taxon>
        <taxon>Magnoliopsida</taxon>
        <taxon>Liliopsida</taxon>
        <taxon>Asparagales</taxon>
        <taxon>Orchidaceae</taxon>
        <taxon>Vanilloideae</taxon>
        <taxon>Vanilleae</taxon>
        <taxon>Vanilla</taxon>
    </lineage>
</organism>
<keyword evidence="6" id="KW-1185">Reference proteome</keyword>
<dbReference type="PROSITE" id="PS50082">
    <property type="entry name" value="WD_REPEATS_2"/>
    <property type="match status" value="3"/>
</dbReference>
<dbReference type="InterPro" id="IPR001680">
    <property type="entry name" value="WD40_rpt"/>
</dbReference>
<sequence>MMGRPCDAEVDVDLVALVAAGEGFRRERKTEGEEKPCDHGDGEQEEEEGGEDGDDDDEGNGGNDCFFESLDRVPSGVSFDLDLPSSGSESEEEDEDVRISFASAIEAPRYSVCIKDLDDCFDDEDESAAGGGFDYGIWMAEPISLTERRRRLLQGMGLTSSKDLAPSVSRREPQGPNRARIVSHRFPPPLPPPAPAATPPVPSQPPKLLSTTALVRCRSDNHLAAQSPAGDDLVRSLSSPPSPWLRNRAGKTGVCDRDSIGVEEGKIGAEAFTGESHVSHSGLCMIKNLDTGKEFVVSEVTKDGFCGRLNDVQTGMQLTMDEFERFLGFSPIVKELMRRANLGGGGGEKKNNSLDGGKNNFGLKGYGVKSSKSSGRKRVSWLKNIKSVASSVTGFISEKEKDHGSSAAGVAGFGGGKHSSSNGSSSDWLKVRQHGKSYKELTGLYMCQEIQAHEGSIWCMKFSCDGRFVASAGEDRTVHVWQVIECDTFSTFSSLRRQESRISANVSSLPLANGSVSSRIEQSGCLSSESKRMRKISKSGSRKRSLPDYIVLPETIFSLSEKPVYSFEGHLDDVLDLSWSKSQHLLSSSMDKTVRLWDMENRACLKLFAHNDYVTCIQFNPIDNNSFISGSLDAKVRIWSISERQVVDWSDLHEMVTAVCYTPDGQGALVGSHKGSFRFYNTADDKLCQETQIDIRNKKKKSHAKKITGFQYAPDNPSEVMVTSADSLIRVFDGPDVIHKFRGFRNTSSQISASFTSDGKYVVCASEDSHVYIWKRDPARSSGAGGKGKTWVTTRSHEYFYCKDVSVAVPWPNIGSNCEKPTLPSVSSANLDDPFPSDRSQCPPPLPPRKASSEQLLPTSPDWLRAPSRSGSGLGGSSPSRSLRSSVNSSSSSSSFGSWGWGGGSNRVVASNPETANAWGLVVVTAGLGGNIRVYQNFGLPVRLGKQTNLF</sequence>
<dbReference type="Proteomes" id="UP000636800">
    <property type="component" value="Chromosome 2"/>
</dbReference>
<evidence type="ECO:0000256" key="1">
    <source>
        <dbReference type="ARBA" id="ARBA00022574"/>
    </source>
</evidence>
<dbReference type="SMART" id="SM00320">
    <property type="entry name" value="WD40"/>
    <property type="match status" value="6"/>
</dbReference>
<feature type="region of interest" description="Disordered" evidence="4">
    <location>
        <begin position="23"/>
        <end position="96"/>
    </location>
</feature>
<dbReference type="EMBL" id="JADCNL010000002">
    <property type="protein sequence ID" value="KAG0492050.1"/>
    <property type="molecule type" value="Genomic_DNA"/>
</dbReference>
<evidence type="ECO:0000256" key="2">
    <source>
        <dbReference type="ARBA" id="ARBA00022737"/>
    </source>
</evidence>
<dbReference type="PANTHER" id="PTHR14221">
    <property type="entry name" value="WD REPEAT DOMAIN 44"/>
    <property type="match status" value="1"/>
</dbReference>
<dbReference type="Gene3D" id="2.130.10.10">
    <property type="entry name" value="YVTN repeat-like/Quinoprotein amine dehydrogenase"/>
    <property type="match status" value="2"/>
</dbReference>
<proteinExistence type="predicted"/>
<dbReference type="SUPFAM" id="SSF50978">
    <property type="entry name" value="WD40 repeat-like"/>
    <property type="match status" value="1"/>
</dbReference>
<feature type="compositionally biased region" description="Pro residues" evidence="4">
    <location>
        <begin position="186"/>
        <end position="204"/>
    </location>
</feature>
<feature type="repeat" description="WD" evidence="3">
    <location>
        <begin position="607"/>
        <end position="649"/>
    </location>
</feature>
<dbReference type="Pfam" id="PF00400">
    <property type="entry name" value="WD40"/>
    <property type="match status" value="4"/>
</dbReference>
<dbReference type="PROSITE" id="PS00678">
    <property type="entry name" value="WD_REPEATS_1"/>
    <property type="match status" value="1"/>
</dbReference>
<feature type="compositionally biased region" description="Basic and acidic residues" evidence="4">
    <location>
        <begin position="23"/>
        <end position="42"/>
    </location>
</feature>
<dbReference type="InterPro" id="IPR019775">
    <property type="entry name" value="WD40_repeat_CS"/>
</dbReference>
<dbReference type="InterPro" id="IPR020472">
    <property type="entry name" value="WD40_PAC1"/>
</dbReference>
<evidence type="ECO:0008006" key="7">
    <source>
        <dbReference type="Google" id="ProtNLM"/>
    </source>
</evidence>
<dbReference type="InterPro" id="IPR015943">
    <property type="entry name" value="WD40/YVTN_repeat-like_dom_sf"/>
</dbReference>
<evidence type="ECO:0000313" key="6">
    <source>
        <dbReference type="Proteomes" id="UP000636800"/>
    </source>
</evidence>
<feature type="compositionally biased region" description="Acidic residues" evidence="4">
    <location>
        <begin position="43"/>
        <end position="59"/>
    </location>
</feature>
<feature type="region of interest" description="Disordered" evidence="4">
    <location>
        <begin position="407"/>
        <end position="427"/>
    </location>
</feature>
<evidence type="ECO:0000313" key="5">
    <source>
        <dbReference type="EMBL" id="KAG0492050.1"/>
    </source>
</evidence>
<dbReference type="PROSITE" id="PS50294">
    <property type="entry name" value="WD_REPEATS_REGION"/>
    <property type="match status" value="3"/>
</dbReference>
<dbReference type="InterPro" id="IPR036322">
    <property type="entry name" value="WD40_repeat_dom_sf"/>
</dbReference>
<comment type="caution">
    <text evidence="5">The sequence shown here is derived from an EMBL/GenBank/DDBJ whole genome shotgun (WGS) entry which is preliminary data.</text>
</comment>
<keyword evidence="2" id="KW-0677">Repeat</keyword>
<keyword evidence="1 3" id="KW-0853">WD repeat</keyword>
<dbReference type="AlphaFoldDB" id="A0A835RGU1"/>